<evidence type="ECO:0000313" key="2">
    <source>
        <dbReference type="EMBL" id="KAI5311451.1"/>
    </source>
</evidence>
<geneLocation type="mitochondrion" evidence="2"/>
<keyword evidence="3" id="KW-1185">Reference proteome</keyword>
<reference evidence="2 3" key="1">
    <citation type="journal article" date="2022" name="G3 (Bethesda)">
        <title>Whole-genome sequence and methylome profiling of the almond [Prunus dulcis (Mill.) D.A. Webb] cultivar 'Nonpareil'.</title>
        <authorList>
            <person name="D'Amico-Willman K.M."/>
            <person name="Ouma W.Z."/>
            <person name="Meulia T."/>
            <person name="Sideli G.M."/>
            <person name="Gradziel T.M."/>
            <person name="Fresnedo-Ramirez J."/>
        </authorList>
    </citation>
    <scope>NUCLEOTIDE SEQUENCE [LARGE SCALE GENOMIC DNA]</scope>
    <source>
        <strain evidence="2">Clone GOH B32 T37-40</strain>
    </source>
</reference>
<feature type="region of interest" description="Disordered" evidence="1">
    <location>
        <begin position="1"/>
        <end position="54"/>
    </location>
</feature>
<accession>A0AAD4YJI3</accession>
<evidence type="ECO:0000256" key="1">
    <source>
        <dbReference type="SAM" id="MobiDB-lite"/>
    </source>
</evidence>
<dbReference type="AlphaFoldDB" id="A0AAD4YJI3"/>
<organism evidence="2 3">
    <name type="scientific">Prunus dulcis</name>
    <name type="common">Almond</name>
    <name type="synonym">Amygdalus dulcis</name>
    <dbReference type="NCBI Taxonomy" id="3755"/>
    <lineage>
        <taxon>Eukaryota</taxon>
        <taxon>Viridiplantae</taxon>
        <taxon>Streptophyta</taxon>
        <taxon>Embryophyta</taxon>
        <taxon>Tracheophyta</taxon>
        <taxon>Spermatophyta</taxon>
        <taxon>Magnoliopsida</taxon>
        <taxon>eudicotyledons</taxon>
        <taxon>Gunneridae</taxon>
        <taxon>Pentapetalae</taxon>
        <taxon>rosids</taxon>
        <taxon>fabids</taxon>
        <taxon>Rosales</taxon>
        <taxon>Rosaceae</taxon>
        <taxon>Amygdaloideae</taxon>
        <taxon>Amygdaleae</taxon>
        <taxon>Prunus</taxon>
    </lineage>
</organism>
<feature type="compositionally biased region" description="Basic and acidic residues" evidence="1">
    <location>
        <begin position="98"/>
        <end position="118"/>
    </location>
</feature>
<dbReference type="Proteomes" id="UP001054821">
    <property type="component" value="Mitochondrion MT"/>
</dbReference>
<comment type="caution">
    <text evidence="2">The sequence shown here is derived from an EMBL/GenBank/DDBJ whole genome shotgun (WGS) entry which is preliminary data.</text>
</comment>
<gene>
    <name evidence="2" type="ORF">L3X38_000177</name>
</gene>
<feature type="region of interest" description="Disordered" evidence="1">
    <location>
        <begin position="93"/>
        <end position="118"/>
    </location>
</feature>
<sequence length="170" mass="18902">MYPQKIESSGSNPLLKAGEGYNPLEKTKDRTNSSHSSVEAAALPSTELAPAGLSRPPPLVPNLDGWAFRLVFRSKVSRYGRAADLAPTIECGSPSFHDINERRSSGAEETEQRLSDPRQADKYEIDALKCAIESEWWRTDKAIWDPSMIFDCPGSDFTIEGKEKRLVRGF</sequence>
<keyword evidence="2" id="KW-0496">Mitochondrion</keyword>
<proteinExistence type="predicted"/>
<evidence type="ECO:0000313" key="3">
    <source>
        <dbReference type="Proteomes" id="UP001054821"/>
    </source>
</evidence>
<feature type="compositionally biased region" description="Polar residues" evidence="1">
    <location>
        <begin position="1"/>
        <end position="12"/>
    </location>
</feature>
<name>A0AAD4YJI3_PRUDU</name>
<protein>
    <submittedName>
        <fullName evidence="2">Uncharacterized protein</fullName>
    </submittedName>
</protein>
<dbReference type="EMBL" id="JAJFAZ020000010">
    <property type="protein sequence ID" value="KAI5311451.1"/>
    <property type="molecule type" value="Genomic_DNA"/>
</dbReference>